<dbReference type="InterPro" id="IPR036388">
    <property type="entry name" value="WH-like_DNA-bd_sf"/>
</dbReference>
<evidence type="ECO:0000259" key="1">
    <source>
        <dbReference type="SMART" id="SM00418"/>
    </source>
</evidence>
<dbReference type="InterPro" id="IPR036390">
    <property type="entry name" value="WH_DNA-bd_sf"/>
</dbReference>
<dbReference type="GO" id="GO:0003700">
    <property type="term" value="F:DNA-binding transcription factor activity"/>
    <property type="evidence" value="ECO:0007669"/>
    <property type="project" value="InterPro"/>
</dbReference>
<organism evidence="2 3">
    <name type="scientific">Petrocella atlantisensis</name>
    <dbReference type="NCBI Taxonomy" id="2173034"/>
    <lineage>
        <taxon>Bacteria</taxon>
        <taxon>Bacillati</taxon>
        <taxon>Bacillota</taxon>
        <taxon>Clostridia</taxon>
        <taxon>Lachnospirales</taxon>
        <taxon>Vallitaleaceae</taxon>
        <taxon>Petrocella</taxon>
    </lineage>
</organism>
<name>A0A3P7P0Y0_9FIRM</name>
<dbReference type="Proteomes" id="UP000279029">
    <property type="component" value="Chromosome"/>
</dbReference>
<proteinExistence type="predicted"/>
<accession>A0A3P7P0Y0</accession>
<dbReference type="OrthoDB" id="5949858at2"/>
<protein>
    <recommendedName>
        <fullName evidence="1">HTH arsR-type domain-containing protein</fullName>
    </recommendedName>
</protein>
<gene>
    <name evidence="2" type="ORF">PATL70BA_1240</name>
</gene>
<dbReference type="InterPro" id="IPR011991">
    <property type="entry name" value="ArsR-like_HTH"/>
</dbReference>
<dbReference type="Pfam" id="PF12840">
    <property type="entry name" value="HTH_20"/>
    <property type="match status" value="1"/>
</dbReference>
<dbReference type="RefSeq" id="WP_125136504.1">
    <property type="nucleotide sequence ID" value="NZ_LR130778.1"/>
</dbReference>
<reference evidence="2 3" key="1">
    <citation type="submission" date="2018-09" db="EMBL/GenBank/DDBJ databases">
        <authorList>
            <person name="Postec A."/>
        </authorList>
    </citation>
    <scope>NUCLEOTIDE SEQUENCE [LARGE SCALE GENOMIC DNA]</scope>
    <source>
        <strain evidence="2">70B-A</strain>
    </source>
</reference>
<feature type="domain" description="HTH arsR-type" evidence="1">
    <location>
        <begin position="3"/>
        <end position="98"/>
    </location>
</feature>
<dbReference type="Gene3D" id="6.10.140.2180">
    <property type="match status" value="1"/>
</dbReference>
<dbReference type="AlphaFoldDB" id="A0A3P7P0Y0"/>
<dbReference type="EMBL" id="LR130778">
    <property type="protein sequence ID" value="VDN47120.1"/>
    <property type="molecule type" value="Genomic_DNA"/>
</dbReference>
<dbReference type="InterPro" id="IPR001845">
    <property type="entry name" value="HTH_ArsR_DNA-bd_dom"/>
</dbReference>
<keyword evidence="3" id="KW-1185">Reference proteome</keyword>
<dbReference type="Gene3D" id="1.10.10.10">
    <property type="entry name" value="Winged helix-like DNA-binding domain superfamily/Winged helix DNA-binding domain"/>
    <property type="match status" value="1"/>
</dbReference>
<dbReference type="SUPFAM" id="SSF46785">
    <property type="entry name" value="Winged helix' DNA-binding domain"/>
    <property type="match status" value="1"/>
</dbReference>
<dbReference type="CDD" id="cd00090">
    <property type="entry name" value="HTH_ARSR"/>
    <property type="match status" value="1"/>
</dbReference>
<dbReference type="SMART" id="SM00418">
    <property type="entry name" value="HTH_ARSR"/>
    <property type="match status" value="1"/>
</dbReference>
<dbReference type="KEGG" id="cbar:PATL70BA_1240"/>
<sequence length="169" mass="19337">MKNINDIMLNPVRMRIIQTIAVRETLTATEICEKISDIPRTTLYRHIKILLDNDILSVISEQKIRGSLERTLAINTGEIVKHNTLENAAQNAFAFLMKKYAILQNYFNDENADPAKDRVFMNSTILMTTDDEFDEFLSELSGLLMKYSFEASKGRKARDISIISTAEEK</sequence>
<evidence type="ECO:0000313" key="3">
    <source>
        <dbReference type="Proteomes" id="UP000279029"/>
    </source>
</evidence>
<evidence type="ECO:0000313" key="2">
    <source>
        <dbReference type="EMBL" id="VDN47120.1"/>
    </source>
</evidence>